<proteinExistence type="predicted"/>
<evidence type="ECO:0000313" key="2">
    <source>
        <dbReference type="Proteomes" id="UP000653358"/>
    </source>
</evidence>
<accession>A0ABR6WQH7</accession>
<keyword evidence="2" id="KW-1185">Reference proteome</keyword>
<comment type="caution">
    <text evidence="1">The sequence shown here is derived from an EMBL/GenBank/DDBJ whole genome shotgun (WGS) entry which is preliminary data.</text>
</comment>
<name>A0ABR6WQH7_9FIRM</name>
<sequence length="63" mass="7029">MKILKRTEKGAVNAEVNQYLGKSRGGEYFGRDLPSGPDIRGSSVKSRLLNDLLNLECYNKSIK</sequence>
<evidence type="ECO:0000313" key="1">
    <source>
        <dbReference type="EMBL" id="MBC3798598.1"/>
    </source>
</evidence>
<organism evidence="1 2">
    <name type="scientific">Acetobacterium tundrae</name>
    <dbReference type="NCBI Taxonomy" id="132932"/>
    <lineage>
        <taxon>Bacteria</taxon>
        <taxon>Bacillati</taxon>
        <taxon>Bacillota</taxon>
        <taxon>Clostridia</taxon>
        <taxon>Eubacteriales</taxon>
        <taxon>Eubacteriaceae</taxon>
        <taxon>Acetobacterium</taxon>
    </lineage>
</organism>
<protein>
    <submittedName>
        <fullName evidence="1">Uncharacterized protein</fullName>
    </submittedName>
</protein>
<dbReference type="EMBL" id="WJBB01000038">
    <property type="protein sequence ID" value="MBC3798598.1"/>
    <property type="molecule type" value="Genomic_DNA"/>
</dbReference>
<gene>
    <name evidence="1" type="ORF">GH807_16375</name>
</gene>
<dbReference type="Proteomes" id="UP000653358">
    <property type="component" value="Unassembled WGS sequence"/>
</dbReference>
<reference evidence="1 2" key="1">
    <citation type="journal article" date="2020" name="mSystems">
        <title>Defining Genomic and Predicted Metabolic Features of the Acetobacterium Genus.</title>
        <authorList>
            <person name="Ross D.E."/>
            <person name="Marshall C.W."/>
            <person name="Gulliver D."/>
            <person name="May H.D."/>
            <person name="Norman R.S."/>
        </authorList>
    </citation>
    <scope>NUCLEOTIDE SEQUENCE [LARGE SCALE GENOMIC DNA]</scope>
    <source>
        <strain evidence="1 2">DSM 9173</strain>
    </source>
</reference>
<dbReference type="RefSeq" id="WP_148604007.1">
    <property type="nucleotide sequence ID" value="NZ_RXYB01000011.1"/>
</dbReference>